<dbReference type="RefSeq" id="WP_345864153.1">
    <property type="nucleotide sequence ID" value="NZ_JBDIMF010000002.1"/>
</dbReference>
<dbReference type="EMBL" id="JBDIMF010000002">
    <property type="protein sequence ID" value="MEN2786364.1"/>
    <property type="molecule type" value="Genomic_DNA"/>
</dbReference>
<dbReference type="InterPro" id="IPR007523">
    <property type="entry name" value="NDUFAF3/AAMDC"/>
</dbReference>
<sequence length="121" mass="12674">MDKPKTDGPIIAGFSAGGFKVDDGVYNALLITPQRADGWAPPPLAELTDADLAPILALDPPPEFILIGTGPALVRPAPKLIRAIEAMGFGVEAMDSRAAARAWAVLRGEGRWIAAALYPLS</sequence>
<dbReference type="SUPFAM" id="SSF64076">
    <property type="entry name" value="MTH938-like"/>
    <property type="match status" value="1"/>
</dbReference>
<proteinExistence type="predicted"/>
<accession>A0ABU9XTZ6</accession>
<evidence type="ECO:0000313" key="2">
    <source>
        <dbReference type="Proteomes" id="UP001404104"/>
    </source>
</evidence>
<protein>
    <submittedName>
        <fullName evidence="1">MTH938/NDUFAF3 family protein</fullName>
    </submittedName>
</protein>
<dbReference type="PANTHER" id="PTHR21192:SF2">
    <property type="entry name" value="NADH DEHYDROGENASE [UBIQUINONE] 1 ALPHA SUBCOMPLEX ASSEMBLY FACTOR 3"/>
    <property type="match status" value="1"/>
</dbReference>
<dbReference type="Gene3D" id="3.40.1230.10">
    <property type="entry name" value="MTH938-like"/>
    <property type="match status" value="1"/>
</dbReference>
<gene>
    <name evidence="1" type="ORF">ABC969_08020</name>
</gene>
<name>A0ABU9XTZ6_9SPHN</name>
<dbReference type="Pfam" id="PF04430">
    <property type="entry name" value="DUF498"/>
    <property type="match status" value="1"/>
</dbReference>
<dbReference type="Proteomes" id="UP001404104">
    <property type="component" value="Unassembled WGS sequence"/>
</dbReference>
<dbReference type="PANTHER" id="PTHR21192">
    <property type="entry name" value="NUCLEAR PROTEIN E3-3"/>
    <property type="match status" value="1"/>
</dbReference>
<evidence type="ECO:0000313" key="1">
    <source>
        <dbReference type="EMBL" id="MEN2786364.1"/>
    </source>
</evidence>
<keyword evidence="2" id="KW-1185">Reference proteome</keyword>
<dbReference type="InterPro" id="IPR036748">
    <property type="entry name" value="MTH938-like_sf"/>
</dbReference>
<reference evidence="1 2" key="1">
    <citation type="submission" date="2024-05" db="EMBL/GenBank/DDBJ databases">
        <authorList>
            <person name="Liu Q."/>
            <person name="Xin Y.-H."/>
        </authorList>
    </citation>
    <scope>NUCLEOTIDE SEQUENCE [LARGE SCALE GENOMIC DNA]</scope>
    <source>
        <strain evidence="1 2">CGMCC 1.15349</strain>
    </source>
</reference>
<organism evidence="1 2">
    <name type="scientific">Sphingomonas qilianensis</name>
    <dbReference type="NCBI Taxonomy" id="1736690"/>
    <lineage>
        <taxon>Bacteria</taxon>
        <taxon>Pseudomonadati</taxon>
        <taxon>Pseudomonadota</taxon>
        <taxon>Alphaproteobacteria</taxon>
        <taxon>Sphingomonadales</taxon>
        <taxon>Sphingomonadaceae</taxon>
        <taxon>Sphingomonas</taxon>
    </lineage>
</organism>
<comment type="caution">
    <text evidence="1">The sequence shown here is derived from an EMBL/GenBank/DDBJ whole genome shotgun (WGS) entry which is preliminary data.</text>
</comment>